<accession>A0A1Y4L7F8</accession>
<reference evidence="7" key="1">
    <citation type="submission" date="2017-04" db="EMBL/GenBank/DDBJ databases">
        <title>Function of individual gut microbiota members based on whole genome sequencing of pure cultures obtained from chicken caecum.</title>
        <authorList>
            <person name="Medvecky M."/>
            <person name="Cejkova D."/>
            <person name="Polansky O."/>
            <person name="Karasova D."/>
            <person name="Kubasova T."/>
            <person name="Cizek A."/>
            <person name="Rychlik I."/>
        </authorList>
    </citation>
    <scope>NUCLEOTIDE SEQUENCE [LARGE SCALE GENOMIC DNA]</scope>
    <source>
        <strain evidence="7">An180</strain>
    </source>
</reference>
<protein>
    <recommendedName>
        <fullName evidence="5">PDZ domain-containing protein</fullName>
    </recommendedName>
</protein>
<evidence type="ECO:0000313" key="6">
    <source>
        <dbReference type="EMBL" id="OUP52666.1"/>
    </source>
</evidence>
<dbReference type="InterPro" id="IPR036034">
    <property type="entry name" value="PDZ_sf"/>
</dbReference>
<feature type="transmembrane region" description="Helical" evidence="4">
    <location>
        <begin position="136"/>
        <end position="159"/>
    </location>
</feature>
<dbReference type="PANTHER" id="PTHR43343:SF3">
    <property type="entry name" value="PROTEASE DO-LIKE 8, CHLOROPLASTIC"/>
    <property type="match status" value="1"/>
</dbReference>
<evidence type="ECO:0000313" key="7">
    <source>
        <dbReference type="Proteomes" id="UP000195897"/>
    </source>
</evidence>
<dbReference type="Proteomes" id="UP000195897">
    <property type="component" value="Unassembled WGS sequence"/>
</dbReference>
<evidence type="ECO:0000256" key="1">
    <source>
        <dbReference type="ARBA" id="ARBA00022670"/>
    </source>
</evidence>
<dbReference type="AlphaFoldDB" id="A0A1Y4L7F8"/>
<dbReference type="Pfam" id="PF13365">
    <property type="entry name" value="Trypsin_2"/>
    <property type="match status" value="1"/>
</dbReference>
<dbReference type="PROSITE" id="PS50106">
    <property type="entry name" value="PDZ"/>
    <property type="match status" value="1"/>
</dbReference>
<feature type="compositionally biased region" description="Polar residues" evidence="3">
    <location>
        <begin position="1"/>
        <end position="28"/>
    </location>
</feature>
<dbReference type="InterPro" id="IPR051201">
    <property type="entry name" value="Chloro_Bact_Ser_Proteases"/>
</dbReference>
<organism evidence="6 7">
    <name type="scientific">Butyricicoccus pullicaecorum</name>
    <dbReference type="NCBI Taxonomy" id="501571"/>
    <lineage>
        <taxon>Bacteria</taxon>
        <taxon>Bacillati</taxon>
        <taxon>Bacillota</taxon>
        <taxon>Clostridia</taxon>
        <taxon>Eubacteriales</taxon>
        <taxon>Butyricicoccaceae</taxon>
        <taxon>Butyricicoccus</taxon>
    </lineage>
</organism>
<comment type="caution">
    <text evidence="6">The sequence shown here is derived from an EMBL/GenBank/DDBJ whole genome shotgun (WGS) entry which is preliminary data.</text>
</comment>
<dbReference type="CDD" id="cd06779">
    <property type="entry name" value="cpPDZ_Deg_HtrA-like"/>
    <property type="match status" value="1"/>
</dbReference>
<dbReference type="PRINTS" id="PR00834">
    <property type="entry name" value="PROTEASES2C"/>
</dbReference>
<feature type="region of interest" description="Disordered" evidence="3">
    <location>
        <begin position="506"/>
        <end position="532"/>
    </location>
</feature>
<feature type="region of interest" description="Disordered" evidence="3">
    <location>
        <begin position="161"/>
        <end position="197"/>
    </location>
</feature>
<feature type="region of interest" description="Disordered" evidence="3">
    <location>
        <begin position="108"/>
        <end position="127"/>
    </location>
</feature>
<feature type="compositionally biased region" description="Low complexity" evidence="3">
    <location>
        <begin position="161"/>
        <end position="178"/>
    </location>
</feature>
<gene>
    <name evidence="6" type="ORF">B5F17_08140</name>
</gene>
<feature type="domain" description="PDZ" evidence="5">
    <location>
        <begin position="408"/>
        <end position="490"/>
    </location>
</feature>
<dbReference type="InterPro" id="IPR001478">
    <property type="entry name" value="PDZ"/>
</dbReference>
<dbReference type="GO" id="GO:0004252">
    <property type="term" value="F:serine-type endopeptidase activity"/>
    <property type="evidence" value="ECO:0007669"/>
    <property type="project" value="InterPro"/>
</dbReference>
<keyword evidence="4" id="KW-0812">Transmembrane</keyword>
<proteinExistence type="predicted"/>
<dbReference type="InterPro" id="IPR001940">
    <property type="entry name" value="Peptidase_S1C"/>
</dbReference>
<evidence type="ECO:0000256" key="3">
    <source>
        <dbReference type="SAM" id="MobiDB-lite"/>
    </source>
</evidence>
<dbReference type="InterPro" id="IPR009003">
    <property type="entry name" value="Peptidase_S1_PA"/>
</dbReference>
<dbReference type="Gene3D" id="2.30.42.10">
    <property type="match status" value="1"/>
</dbReference>
<evidence type="ECO:0000256" key="4">
    <source>
        <dbReference type="SAM" id="Phobius"/>
    </source>
</evidence>
<name>A0A1Y4L7F8_9FIRM</name>
<keyword evidence="4" id="KW-0472">Membrane</keyword>
<feature type="compositionally biased region" description="Basic residues" evidence="3">
    <location>
        <begin position="113"/>
        <end position="127"/>
    </location>
</feature>
<feature type="region of interest" description="Disordered" evidence="3">
    <location>
        <begin position="1"/>
        <end position="96"/>
    </location>
</feature>
<dbReference type="GO" id="GO:0006508">
    <property type="term" value="P:proteolysis"/>
    <property type="evidence" value="ECO:0007669"/>
    <property type="project" value="UniProtKB-KW"/>
</dbReference>
<dbReference type="Gene3D" id="2.40.10.120">
    <property type="match status" value="1"/>
</dbReference>
<keyword evidence="1" id="KW-0645">Protease</keyword>
<feature type="compositionally biased region" description="Low complexity" evidence="3">
    <location>
        <begin position="515"/>
        <end position="532"/>
    </location>
</feature>
<dbReference type="SMART" id="SM00228">
    <property type="entry name" value="PDZ"/>
    <property type="match status" value="1"/>
</dbReference>
<dbReference type="Pfam" id="PF13180">
    <property type="entry name" value="PDZ_2"/>
    <property type="match status" value="1"/>
</dbReference>
<keyword evidence="4" id="KW-1133">Transmembrane helix</keyword>
<evidence type="ECO:0000259" key="5">
    <source>
        <dbReference type="PROSITE" id="PS50106"/>
    </source>
</evidence>
<dbReference type="SUPFAM" id="SSF50156">
    <property type="entry name" value="PDZ domain-like"/>
    <property type="match status" value="1"/>
</dbReference>
<sequence length="544" mass="57800">MDLQNKNNSNNNPWETNDTSSQTTQNEPTTKHDAFHPAQDTQYPDQRVFEQPSDIASDRMDTQPRPLNPEQSYNTNTGAQQSFDPNAQQPMNQPSHPAYATYQEWMHQEDKRAAKHARKLARAERRKNRKFGRKPVLIAGSIAAACVLLVGGIAIGSSMSGGADNNSSSVSATSVNSNLPSVNISSPTATSSSANDGLSGEEIYAKVSPSVVSIQAVNLTSGEGGTGSGVIMSADGYIITNNHVVVDENTGVQQDKITVYMSDGTSFPAEVIGLDEQTDLAVLKIGPAGTTLTPAEFGDSNSLLVGEEVYAIGSPGGLDLANTITGGHISALNRDITIDDRVMSLIQTDAAINPGNSGGALINKYGQVIGITSAKLGISYYEGLGFAIPMDTVKPIVDELIQNGYIAGRPQIGISGQNVSEQQSAAYGIPQGVRVINVDSRSNAAAAGVQANDIITGINGTEVTDMDGVNAVKDKLSAGDKITLTLYRMSTGKTFTVSFALNDQHDLQGDDPALSQESEQSQYSQGQDGQQYYNQNPFNYFFGW</sequence>
<dbReference type="RefSeq" id="WP_087372831.1">
    <property type="nucleotide sequence ID" value="NZ_NFKK01000008.1"/>
</dbReference>
<feature type="compositionally biased region" description="Polar residues" evidence="3">
    <location>
        <begin position="179"/>
        <end position="196"/>
    </location>
</feature>
<dbReference type="SUPFAM" id="SSF50494">
    <property type="entry name" value="Trypsin-like serine proteases"/>
    <property type="match status" value="1"/>
</dbReference>
<feature type="compositionally biased region" description="Polar residues" evidence="3">
    <location>
        <begin position="69"/>
        <end position="95"/>
    </location>
</feature>
<keyword evidence="2" id="KW-0378">Hydrolase</keyword>
<evidence type="ECO:0000256" key="2">
    <source>
        <dbReference type="ARBA" id="ARBA00022801"/>
    </source>
</evidence>
<dbReference type="PANTHER" id="PTHR43343">
    <property type="entry name" value="PEPTIDASE S12"/>
    <property type="match status" value="1"/>
</dbReference>
<dbReference type="EMBL" id="NFKK01000008">
    <property type="protein sequence ID" value="OUP52666.1"/>
    <property type="molecule type" value="Genomic_DNA"/>
</dbReference>